<feature type="transmembrane region" description="Helical" evidence="10">
    <location>
        <begin position="204"/>
        <end position="223"/>
    </location>
</feature>
<evidence type="ECO:0000256" key="3">
    <source>
        <dbReference type="ARBA" id="ARBA00022692"/>
    </source>
</evidence>
<keyword evidence="4 10" id="KW-1133">Transmembrane helix</keyword>
<evidence type="ECO:0000256" key="9">
    <source>
        <dbReference type="SAM" id="MobiDB-lite"/>
    </source>
</evidence>
<dbReference type="GO" id="GO:0022841">
    <property type="term" value="F:potassium ion leak channel activity"/>
    <property type="evidence" value="ECO:0007669"/>
    <property type="project" value="TreeGrafter"/>
</dbReference>
<dbReference type="AlphaFoldDB" id="A0A8H3ELZ5"/>
<feature type="transmembrane region" description="Helical" evidence="10">
    <location>
        <begin position="355"/>
        <end position="379"/>
    </location>
</feature>
<dbReference type="FunFam" id="1.10.287.70:FF:000170">
    <property type="entry name" value="Outward-rectifier potassium channel TOK1"/>
    <property type="match status" value="1"/>
</dbReference>
<evidence type="ECO:0000259" key="11">
    <source>
        <dbReference type="Pfam" id="PF07885"/>
    </source>
</evidence>
<keyword evidence="6 10" id="KW-0472">Membrane</keyword>
<dbReference type="PANTHER" id="PTHR11003:SF301">
    <property type="entry name" value="POTASSIUM CHANNEL PROTEIN"/>
    <property type="match status" value="1"/>
</dbReference>
<feature type="domain" description="Potassium channel" evidence="11">
    <location>
        <begin position="365"/>
        <end position="440"/>
    </location>
</feature>
<feature type="compositionally biased region" description="Basic and acidic residues" evidence="9">
    <location>
        <begin position="683"/>
        <end position="692"/>
    </location>
</feature>
<feature type="transmembrane region" description="Helical" evidence="10">
    <location>
        <begin position="91"/>
        <end position="114"/>
    </location>
</feature>
<keyword evidence="3 8" id="KW-0812">Transmembrane</keyword>
<feature type="transmembrane region" description="Helical" evidence="10">
    <location>
        <begin position="415"/>
        <end position="436"/>
    </location>
</feature>
<organism evidence="12 13">
    <name type="scientific">Heterodermia speciosa</name>
    <dbReference type="NCBI Taxonomy" id="116794"/>
    <lineage>
        <taxon>Eukaryota</taxon>
        <taxon>Fungi</taxon>
        <taxon>Dikarya</taxon>
        <taxon>Ascomycota</taxon>
        <taxon>Pezizomycotina</taxon>
        <taxon>Lecanoromycetes</taxon>
        <taxon>OSLEUM clade</taxon>
        <taxon>Lecanoromycetidae</taxon>
        <taxon>Caliciales</taxon>
        <taxon>Physciaceae</taxon>
        <taxon>Heterodermia</taxon>
    </lineage>
</organism>
<evidence type="ECO:0000256" key="5">
    <source>
        <dbReference type="ARBA" id="ARBA00023065"/>
    </source>
</evidence>
<keyword evidence="5 8" id="KW-0406">Ion transport</keyword>
<keyword evidence="7 8" id="KW-0407">Ion channel</keyword>
<proteinExistence type="inferred from homology"/>
<feature type="region of interest" description="Disordered" evidence="9">
    <location>
        <begin position="1"/>
        <end position="29"/>
    </location>
</feature>
<dbReference type="InterPro" id="IPR003280">
    <property type="entry name" value="2pore_dom_K_chnl"/>
</dbReference>
<evidence type="ECO:0000256" key="8">
    <source>
        <dbReference type="RuleBase" id="RU003857"/>
    </source>
</evidence>
<dbReference type="PANTHER" id="PTHR11003">
    <property type="entry name" value="POTASSIUM CHANNEL, SUBFAMILY K"/>
    <property type="match status" value="1"/>
</dbReference>
<evidence type="ECO:0000256" key="10">
    <source>
        <dbReference type="SAM" id="Phobius"/>
    </source>
</evidence>
<accession>A0A8H3ELZ5</accession>
<evidence type="ECO:0000256" key="6">
    <source>
        <dbReference type="ARBA" id="ARBA00023136"/>
    </source>
</evidence>
<keyword evidence="13" id="KW-1185">Reference proteome</keyword>
<sequence>MNDPGLDSPIQDGAKAVEDENREENLEDEDEQAFLNPSRWWFASTAFPLLAGTFGPMASAFSVCALVENWGVVVPPGGNEAHGIDQQDPKWLIAINAVSLVLALIANFALLLNMARRLSFSIAQPITIIGWFIASILLIALVTTTVHRLKVPGENRALTQAFYYAIMAAALYFIIASLMCVTVYGAFKEHYPKEFRLSSSQRTLMLQTISFMVYMVGGGAVYAKIEGWKFLDAVYFTDYTLLTVGIGDYAPLTHLGRGLLFPYAIGGIVILGLVVGSIRSLVLERGKKKLGSRMIEKKREALLRNMVKKDNKTRLVPVSGEQQTTEDGLTERERRKEEFLLMRMIQDRASVRQKWTALLISGSAWFVLWFVGAVIFWKAEHAQDWTYFQGLYFAYTSLLTIGFGDFKPFSNSGKAFFVFWSLLAVPTLTILISNMGDTIVKGVRDLTLYLGEFTLLPGEVGVRQRLKKFIHKLRSDKIFSGGKAHLMDEPPGILGEKENADEEKGDGKGGNAMDRLAGAYERDELKAAGAAKKRGDQLAENIHEYHYLLIREFRKVMKHQHENPPRKYSYEEWEWFLKLMGQDEASATSHRTAPITVNKSKDEGPDTQQAKTDDNDKSSHAWSWLGNRSPLMGEVEEVEWVLERLSLALEKSLQKQSLAQSSGTAVEKPPINTISGSEEDSSGSDHTEQTAI</sequence>
<feature type="compositionally biased region" description="Acidic residues" evidence="9">
    <location>
        <begin position="20"/>
        <end position="29"/>
    </location>
</feature>
<feature type="transmembrane region" description="Helical" evidence="10">
    <location>
        <begin position="260"/>
        <end position="283"/>
    </location>
</feature>
<dbReference type="GO" id="GO:0030322">
    <property type="term" value="P:stabilization of membrane potential"/>
    <property type="evidence" value="ECO:0007669"/>
    <property type="project" value="TreeGrafter"/>
</dbReference>
<comment type="subcellular location">
    <subcellularLocation>
        <location evidence="1">Membrane</location>
        <topology evidence="1">Multi-pass membrane protein</topology>
    </subcellularLocation>
</comment>
<dbReference type="SUPFAM" id="SSF81324">
    <property type="entry name" value="Voltage-gated potassium channels"/>
    <property type="match status" value="2"/>
</dbReference>
<dbReference type="GO" id="GO:0005886">
    <property type="term" value="C:plasma membrane"/>
    <property type="evidence" value="ECO:0007669"/>
    <property type="project" value="TreeGrafter"/>
</dbReference>
<evidence type="ECO:0000313" key="12">
    <source>
        <dbReference type="EMBL" id="CAF9909106.1"/>
    </source>
</evidence>
<feature type="domain" description="Potassium channel" evidence="11">
    <location>
        <begin position="211"/>
        <end position="282"/>
    </location>
</feature>
<feature type="region of interest" description="Disordered" evidence="9">
    <location>
        <begin position="587"/>
        <end position="625"/>
    </location>
</feature>
<reference evidence="12" key="1">
    <citation type="submission" date="2021-03" db="EMBL/GenBank/DDBJ databases">
        <authorList>
            <person name="Tagirdzhanova G."/>
        </authorList>
    </citation>
    <scope>NUCLEOTIDE SEQUENCE</scope>
</reference>
<feature type="compositionally biased region" description="Polar residues" evidence="9">
    <location>
        <begin position="587"/>
        <end position="598"/>
    </location>
</feature>
<dbReference type="Pfam" id="PF07885">
    <property type="entry name" value="Ion_trans_2"/>
    <property type="match status" value="2"/>
</dbReference>
<evidence type="ECO:0000256" key="2">
    <source>
        <dbReference type="ARBA" id="ARBA00022448"/>
    </source>
</evidence>
<evidence type="ECO:0000256" key="7">
    <source>
        <dbReference type="ARBA" id="ARBA00023303"/>
    </source>
</evidence>
<dbReference type="FunFam" id="1.10.287.70:FF:000182">
    <property type="entry name" value="Outward-rectifier potassium channel TOK1"/>
    <property type="match status" value="1"/>
</dbReference>
<dbReference type="Proteomes" id="UP000664521">
    <property type="component" value="Unassembled WGS sequence"/>
</dbReference>
<evidence type="ECO:0000256" key="4">
    <source>
        <dbReference type="ARBA" id="ARBA00022989"/>
    </source>
</evidence>
<evidence type="ECO:0000256" key="1">
    <source>
        <dbReference type="ARBA" id="ARBA00004141"/>
    </source>
</evidence>
<dbReference type="InterPro" id="IPR013099">
    <property type="entry name" value="K_chnl_dom"/>
</dbReference>
<dbReference type="OrthoDB" id="297496at2759"/>
<feature type="transmembrane region" description="Helical" evidence="10">
    <location>
        <begin position="126"/>
        <end position="149"/>
    </location>
</feature>
<feature type="transmembrane region" description="Helical" evidence="10">
    <location>
        <begin position="161"/>
        <end position="184"/>
    </location>
</feature>
<comment type="caution">
    <text evidence="12">The sequence shown here is derived from an EMBL/GenBank/DDBJ whole genome shotgun (WGS) entry which is preliminary data.</text>
</comment>
<protein>
    <submittedName>
        <fullName evidence="12">Potassium channel</fullName>
    </submittedName>
</protein>
<gene>
    <name evidence="12" type="primary">TOK1_1</name>
    <name evidence="12" type="ORF">HETSPECPRED_008833</name>
</gene>
<dbReference type="GO" id="GO:0015271">
    <property type="term" value="F:outward rectifier potassium channel activity"/>
    <property type="evidence" value="ECO:0007669"/>
    <property type="project" value="TreeGrafter"/>
</dbReference>
<dbReference type="Gene3D" id="1.10.287.70">
    <property type="match status" value="2"/>
</dbReference>
<dbReference type="PRINTS" id="PR01333">
    <property type="entry name" value="2POREKCHANEL"/>
</dbReference>
<dbReference type="EMBL" id="CAJPDS010000007">
    <property type="protein sequence ID" value="CAF9909106.1"/>
    <property type="molecule type" value="Genomic_DNA"/>
</dbReference>
<feature type="transmembrane region" description="Helical" evidence="10">
    <location>
        <begin position="385"/>
        <end position="403"/>
    </location>
</feature>
<feature type="region of interest" description="Disordered" evidence="9">
    <location>
        <begin position="653"/>
        <end position="692"/>
    </location>
</feature>
<name>A0A8H3ELZ5_9LECA</name>
<evidence type="ECO:0000313" key="13">
    <source>
        <dbReference type="Proteomes" id="UP000664521"/>
    </source>
</evidence>
<keyword evidence="2 8" id="KW-0813">Transport</keyword>
<comment type="similarity">
    <text evidence="8">Belongs to the two pore domain potassium channel (TC 1.A.1.8) family.</text>
</comment>